<evidence type="ECO:0000256" key="1">
    <source>
        <dbReference type="SAM" id="MobiDB-lite"/>
    </source>
</evidence>
<dbReference type="InterPro" id="IPR036514">
    <property type="entry name" value="SGNH_hydro_sf"/>
</dbReference>
<name>A0A6J7J2F2_9ZZZZ</name>
<evidence type="ECO:0000259" key="2">
    <source>
        <dbReference type="Pfam" id="PF13472"/>
    </source>
</evidence>
<sequence length="246" mass="25560">MALGASDYLCLARTGARMRDVVAEQLADAVAFKPDLVTLLIGGNDVLRSDFNPVRVAREARDVCLELTAAGSVVLVVLLHDPSKVLPRGGVAVGRVLAVRAAAVNSALLTDLAGLPGVVVLDPQHFDMAHQRSTWHIDRMHPSARGHRALASIAAARLAQHGLCAVAPIPPIPEQCPGPILVAVWLVAHGIPWLLRRSVDLLPELVGVVIADSRAARARADDVGDGQSPAAMAAPSDAAAATTASA</sequence>
<evidence type="ECO:0000313" key="3">
    <source>
        <dbReference type="EMBL" id="CAB4936702.1"/>
    </source>
</evidence>
<feature type="region of interest" description="Disordered" evidence="1">
    <location>
        <begin position="219"/>
        <end position="246"/>
    </location>
</feature>
<protein>
    <submittedName>
        <fullName evidence="3">Unannotated protein</fullName>
    </submittedName>
</protein>
<dbReference type="Gene3D" id="3.40.50.1110">
    <property type="entry name" value="SGNH hydrolase"/>
    <property type="match status" value="1"/>
</dbReference>
<gene>
    <name evidence="3" type="ORF">UFOPK3773_00580</name>
</gene>
<organism evidence="3">
    <name type="scientific">freshwater metagenome</name>
    <dbReference type="NCBI Taxonomy" id="449393"/>
    <lineage>
        <taxon>unclassified sequences</taxon>
        <taxon>metagenomes</taxon>
        <taxon>ecological metagenomes</taxon>
    </lineage>
</organism>
<dbReference type="AlphaFoldDB" id="A0A6J7J2F2"/>
<accession>A0A6J7J2F2</accession>
<dbReference type="InterPro" id="IPR013830">
    <property type="entry name" value="SGNH_hydro"/>
</dbReference>
<reference evidence="3" key="1">
    <citation type="submission" date="2020-05" db="EMBL/GenBank/DDBJ databases">
        <authorList>
            <person name="Chiriac C."/>
            <person name="Salcher M."/>
            <person name="Ghai R."/>
            <person name="Kavagutti S V."/>
        </authorList>
    </citation>
    <scope>NUCLEOTIDE SEQUENCE</scope>
</reference>
<dbReference type="EMBL" id="CAFBNF010000043">
    <property type="protein sequence ID" value="CAB4936702.1"/>
    <property type="molecule type" value="Genomic_DNA"/>
</dbReference>
<feature type="compositionally biased region" description="Low complexity" evidence="1">
    <location>
        <begin position="228"/>
        <end position="246"/>
    </location>
</feature>
<dbReference type="Pfam" id="PF13472">
    <property type="entry name" value="Lipase_GDSL_2"/>
    <property type="match status" value="1"/>
</dbReference>
<feature type="domain" description="SGNH hydrolase-type esterase" evidence="2">
    <location>
        <begin position="11"/>
        <end position="149"/>
    </location>
</feature>
<proteinExistence type="predicted"/>
<dbReference type="SUPFAM" id="SSF52266">
    <property type="entry name" value="SGNH hydrolase"/>
    <property type="match status" value="1"/>
</dbReference>